<keyword evidence="2" id="KW-1185">Reference proteome</keyword>
<sequence length="44" mass="4763">MANKWFIKSRGLAIEIVTASTTTVPPTGSLTLQAFGIEKSGYYL</sequence>
<protein>
    <submittedName>
        <fullName evidence="1">Uncharacterized protein</fullName>
    </submittedName>
</protein>
<gene>
    <name evidence="1" type="ORF">P6P90_08675</name>
</gene>
<name>A0ABT6H604_9BACI</name>
<evidence type="ECO:0000313" key="2">
    <source>
        <dbReference type="Proteomes" id="UP001218246"/>
    </source>
</evidence>
<comment type="caution">
    <text evidence="1">The sequence shown here is derived from an EMBL/GenBank/DDBJ whole genome shotgun (WGS) entry which is preliminary data.</text>
</comment>
<dbReference type="Proteomes" id="UP001218246">
    <property type="component" value="Unassembled WGS sequence"/>
</dbReference>
<reference evidence="1 2" key="1">
    <citation type="submission" date="2023-04" db="EMBL/GenBank/DDBJ databases">
        <title>Ectobacillus antri isolated from activated sludge.</title>
        <authorList>
            <person name="Yan P."/>
            <person name="Liu X."/>
        </authorList>
    </citation>
    <scope>NUCLEOTIDE SEQUENCE [LARGE SCALE GENOMIC DNA]</scope>
    <source>
        <strain evidence="1 2">C18H</strain>
    </source>
</reference>
<organism evidence="1 2">
    <name type="scientific">Ectobacillus antri</name>
    <dbReference type="NCBI Taxonomy" id="2486280"/>
    <lineage>
        <taxon>Bacteria</taxon>
        <taxon>Bacillati</taxon>
        <taxon>Bacillota</taxon>
        <taxon>Bacilli</taxon>
        <taxon>Bacillales</taxon>
        <taxon>Bacillaceae</taxon>
        <taxon>Ectobacillus</taxon>
    </lineage>
</organism>
<evidence type="ECO:0000313" key="1">
    <source>
        <dbReference type="EMBL" id="MDG5754047.1"/>
    </source>
</evidence>
<dbReference type="EMBL" id="JARULN010000006">
    <property type="protein sequence ID" value="MDG5754047.1"/>
    <property type="molecule type" value="Genomic_DNA"/>
</dbReference>
<accession>A0ABT6H604</accession>
<dbReference type="RefSeq" id="WP_278018148.1">
    <property type="nucleotide sequence ID" value="NZ_JARRRY010000005.1"/>
</dbReference>
<proteinExistence type="predicted"/>